<dbReference type="Proteomes" id="UP000471672">
    <property type="component" value="Unassembled WGS sequence"/>
</dbReference>
<feature type="region of interest" description="Disordered" evidence="1">
    <location>
        <begin position="52"/>
        <end position="111"/>
    </location>
</feature>
<gene>
    <name evidence="3" type="ORF">GYH36_01420</name>
</gene>
<accession>A0ABX0B6X3</accession>
<evidence type="ECO:0000256" key="1">
    <source>
        <dbReference type="SAM" id="MobiDB-lite"/>
    </source>
</evidence>
<reference evidence="3 4" key="1">
    <citation type="journal article" date="2021" name="Arch. Microbiol.">
        <title>Cellulosimicrobium fucosivorans sp. nov., isolated from San Elijo Lagoon, contains a fucose metabolic pathway linked to carotenoid production.</title>
        <authorList>
            <person name="Aviles F.A."/>
            <person name="Kyndt J.A."/>
        </authorList>
    </citation>
    <scope>NUCLEOTIDE SEQUENCE [LARGE SCALE GENOMIC DNA]</scope>
    <source>
        <strain evidence="3 4">SE3</strain>
    </source>
</reference>
<feature type="compositionally biased region" description="Low complexity" evidence="1">
    <location>
        <begin position="65"/>
        <end position="81"/>
    </location>
</feature>
<organism evidence="3 4">
    <name type="scientific">Cellulosimicrobium composti</name>
    <dbReference type="NCBI Taxonomy" id="2672572"/>
    <lineage>
        <taxon>Bacteria</taxon>
        <taxon>Bacillati</taxon>
        <taxon>Actinomycetota</taxon>
        <taxon>Actinomycetes</taxon>
        <taxon>Micrococcales</taxon>
        <taxon>Promicromonosporaceae</taxon>
        <taxon>Cellulosimicrobium</taxon>
    </lineage>
</organism>
<proteinExistence type="predicted"/>
<dbReference type="InterPro" id="IPR018764">
    <property type="entry name" value="RskA_C"/>
</dbReference>
<evidence type="ECO:0000313" key="3">
    <source>
        <dbReference type="EMBL" id="NDO88141.1"/>
    </source>
</evidence>
<feature type="region of interest" description="Disordered" evidence="1">
    <location>
        <begin position="242"/>
        <end position="262"/>
    </location>
</feature>
<dbReference type="Pfam" id="PF10099">
    <property type="entry name" value="RskA_C"/>
    <property type="match status" value="1"/>
</dbReference>
<sequence length="262" mass="26790">MSACARCAETVAGFTRVASTFDGADAPDALDAPSPAVWSRVHAELGLTAVGADLDAPPPGPAPASAPAAPAFAAPGRTPGDGPDRPGGPVPGRGESRGRGTADAGTTGVVVPFEPRRRRRWVPATAAACAALLVGVAGGVLWERREAEPPETTVASATLDALPDWQGASGDARVEERPDGRRQVVVTLDAPAPDGTYREVWLLAEDLSGLVSLGVLDGTEGRFDVPDGLDLAQFPVVDVSEEHFDGDPSHSGDSVVRGPLDV</sequence>
<name>A0ABX0B6X3_9MICO</name>
<comment type="caution">
    <text evidence="3">The sequence shown here is derived from an EMBL/GenBank/DDBJ whole genome shotgun (WGS) entry which is preliminary data.</text>
</comment>
<evidence type="ECO:0000313" key="4">
    <source>
        <dbReference type="Proteomes" id="UP000471672"/>
    </source>
</evidence>
<evidence type="ECO:0000259" key="2">
    <source>
        <dbReference type="Pfam" id="PF10099"/>
    </source>
</evidence>
<keyword evidence="4" id="KW-1185">Reference proteome</keyword>
<protein>
    <submittedName>
        <fullName evidence="3">Anti-sigma factor</fullName>
    </submittedName>
</protein>
<dbReference type="EMBL" id="JAAFAN010000003">
    <property type="protein sequence ID" value="NDO88141.1"/>
    <property type="molecule type" value="Genomic_DNA"/>
</dbReference>
<feature type="compositionally biased region" description="Low complexity" evidence="1">
    <location>
        <begin position="101"/>
        <end position="111"/>
    </location>
</feature>
<feature type="domain" description="Anti-sigma K factor RskA C-terminal" evidence="2">
    <location>
        <begin position="126"/>
        <end position="253"/>
    </location>
</feature>